<evidence type="ECO:0000313" key="4">
    <source>
        <dbReference type="Proteomes" id="UP000321947"/>
    </source>
</evidence>
<reference evidence="3 4" key="1">
    <citation type="submission" date="2019-08" db="EMBL/GenBank/DDBJ databases">
        <title>Draft genome sequences of two oriental melons (Cucumis melo L. var makuwa).</title>
        <authorList>
            <person name="Kwon S.-Y."/>
        </authorList>
    </citation>
    <scope>NUCLEOTIDE SEQUENCE [LARGE SCALE GENOMIC DNA]</scope>
    <source>
        <strain evidence="4">cv. Chang Bougi</strain>
        <strain evidence="3">cv. SW 3</strain>
        <tissue evidence="1">Leaf</tissue>
    </source>
</reference>
<dbReference type="EMBL" id="SSTE01018486">
    <property type="protein sequence ID" value="KAA0039094.1"/>
    <property type="molecule type" value="Genomic_DNA"/>
</dbReference>
<gene>
    <name evidence="2" type="ORF">E5676_scaffold2047G00140</name>
    <name evidence="1" type="ORF">E6C27_scaffold84G001930</name>
</gene>
<sequence length="70" mass="7792">MIMSDSMGHSQPDCLSVSFGYTTDQLIPGVPLGHRRLDMFLRDHRLHVFGNVPVQGGRGKRKGKLATDKK</sequence>
<dbReference type="Proteomes" id="UP000321947">
    <property type="component" value="Unassembled WGS sequence"/>
</dbReference>
<evidence type="ECO:0000313" key="3">
    <source>
        <dbReference type="Proteomes" id="UP000321393"/>
    </source>
</evidence>
<dbReference type="AlphaFoldDB" id="A0A5A7T6I0"/>
<name>A0A5A7T6I0_CUCMM</name>
<evidence type="ECO:0000313" key="1">
    <source>
        <dbReference type="EMBL" id="KAA0039094.1"/>
    </source>
</evidence>
<protein>
    <submittedName>
        <fullName evidence="1">Uncharacterized protein</fullName>
    </submittedName>
</protein>
<organism evidence="1 3">
    <name type="scientific">Cucumis melo var. makuwa</name>
    <name type="common">Oriental melon</name>
    <dbReference type="NCBI Taxonomy" id="1194695"/>
    <lineage>
        <taxon>Eukaryota</taxon>
        <taxon>Viridiplantae</taxon>
        <taxon>Streptophyta</taxon>
        <taxon>Embryophyta</taxon>
        <taxon>Tracheophyta</taxon>
        <taxon>Spermatophyta</taxon>
        <taxon>Magnoliopsida</taxon>
        <taxon>eudicotyledons</taxon>
        <taxon>Gunneridae</taxon>
        <taxon>Pentapetalae</taxon>
        <taxon>rosids</taxon>
        <taxon>fabids</taxon>
        <taxon>Cucurbitales</taxon>
        <taxon>Cucurbitaceae</taxon>
        <taxon>Benincaseae</taxon>
        <taxon>Cucumis</taxon>
    </lineage>
</organism>
<dbReference type="EMBL" id="SSTD01008812">
    <property type="protein sequence ID" value="TYK14883.1"/>
    <property type="molecule type" value="Genomic_DNA"/>
</dbReference>
<evidence type="ECO:0000313" key="2">
    <source>
        <dbReference type="EMBL" id="TYK14883.1"/>
    </source>
</evidence>
<dbReference type="Proteomes" id="UP000321393">
    <property type="component" value="Unassembled WGS sequence"/>
</dbReference>
<comment type="caution">
    <text evidence="1">The sequence shown here is derived from an EMBL/GenBank/DDBJ whole genome shotgun (WGS) entry which is preliminary data.</text>
</comment>
<proteinExistence type="predicted"/>
<accession>A0A5A7T6I0</accession>